<dbReference type="Proteomes" id="UP000295097">
    <property type="component" value="Unassembled WGS sequence"/>
</dbReference>
<comment type="caution">
    <text evidence="2">The sequence shown here is derived from an EMBL/GenBank/DDBJ whole genome shotgun (WGS) entry which is preliminary data.</text>
</comment>
<keyword evidence="3" id="KW-1185">Reference proteome</keyword>
<feature type="region of interest" description="Disordered" evidence="1">
    <location>
        <begin position="1"/>
        <end position="21"/>
    </location>
</feature>
<feature type="compositionally biased region" description="Basic and acidic residues" evidence="1">
    <location>
        <begin position="116"/>
        <end position="136"/>
    </location>
</feature>
<dbReference type="RefSeq" id="WP_132313397.1">
    <property type="nucleotide sequence ID" value="NZ_SMAR01000030.1"/>
</dbReference>
<dbReference type="EMBL" id="SMAR01000030">
    <property type="protein sequence ID" value="TCT34777.1"/>
    <property type="molecule type" value="Genomic_DNA"/>
</dbReference>
<sequence>MPVSDLMSIRRSHSSGDLPSLPTEAIRRKQAGALMGEAKRLQTWTDARLPTLRQELEKQPAVKSIEEQLDMTSMIANLSQNSKQLCETVDKLSSLLKQAEKATSDLLLRQPLSRGRRADRQHTLMISEDTKAEKRSQSLSRGIAQHRAVSKQLPPNPKDHPLVSRDAFGLMVNRVKLLQEADRLNGEEDLGAEEKQLIRELYNTLDDTANNLFDLSNLVHSLCDGLAMHQQYQQENAHLLQTCNEEAGNRLPPAE</sequence>
<organism evidence="2 3">
    <name type="scientific">Martelella mediterranea</name>
    <dbReference type="NCBI Taxonomy" id="293089"/>
    <lineage>
        <taxon>Bacteria</taxon>
        <taxon>Pseudomonadati</taxon>
        <taxon>Pseudomonadota</taxon>
        <taxon>Alphaproteobacteria</taxon>
        <taxon>Hyphomicrobiales</taxon>
        <taxon>Aurantimonadaceae</taxon>
        <taxon>Martelella</taxon>
    </lineage>
</organism>
<dbReference type="AlphaFoldDB" id="A0A4R3NKX5"/>
<evidence type="ECO:0000256" key="1">
    <source>
        <dbReference type="SAM" id="MobiDB-lite"/>
    </source>
</evidence>
<name>A0A4R3NKX5_9HYPH</name>
<accession>A0A4R3NKX5</accession>
<reference evidence="2 3" key="1">
    <citation type="submission" date="2019-03" db="EMBL/GenBank/DDBJ databases">
        <title>Freshwater and sediment microbial communities from various areas in North America, analyzing microbe dynamics in response to fracking.</title>
        <authorList>
            <person name="Lamendella R."/>
        </authorList>
    </citation>
    <scope>NUCLEOTIDE SEQUENCE [LARGE SCALE GENOMIC DNA]</scope>
    <source>
        <strain evidence="2 3">175.2</strain>
    </source>
</reference>
<evidence type="ECO:0000313" key="2">
    <source>
        <dbReference type="EMBL" id="TCT34777.1"/>
    </source>
</evidence>
<evidence type="ECO:0000313" key="3">
    <source>
        <dbReference type="Proteomes" id="UP000295097"/>
    </source>
</evidence>
<proteinExistence type="predicted"/>
<feature type="region of interest" description="Disordered" evidence="1">
    <location>
        <begin position="114"/>
        <end position="136"/>
    </location>
</feature>
<gene>
    <name evidence="2" type="ORF">EDC90_103021</name>
</gene>
<protein>
    <submittedName>
        <fullName evidence="2">Uncharacterized protein</fullName>
    </submittedName>
</protein>